<evidence type="ECO:0000313" key="2">
    <source>
        <dbReference type="EMBL" id="GAO29962.1"/>
    </source>
</evidence>
<comment type="caution">
    <text evidence="2">The sequence shown here is derived from an EMBL/GenBank/DDBJ whole genome shotgun (WGS) entry which is preliminary data.</text>
</comment>
<dbReference type="EMBL" id="BAZW01000016">
    <property type="protein sequence ID" value="GAO29962.1"/>
    <property type="molecule type" value="Genomic_DNA"/>
</dbReference>
<dbReference type="Proteomes" id="UP000032900">
    <property type="component" value="Unassembled WGS sequence"/>
</dbReference>
<sequence length="78" mass="8356">MDEDKGVVRVYTGREVQVGILKGVLEEAGITSMVRDEFQASISAGFVNGVPSALDLYIQEGDLAAAEPIINDFLKNNA</sequence>
<name>A0A0E9LWM1_9BACT</name>
<dbReference type="RefSeq" id="WP_062124634.1">
    <property type="nucleotide sequence ID" value="NZ_BAZW01000016.1"/>
</dbReference>
<evidence type="ECO:0000313" key="3">
    <source>
        <dbReference type="Proteomes" id="UP000032900"/>
    </source>
</evidence>
<dbReference type="InterPro" id="IPR018551">
    <property type="entry name" value="DUF2007"/>
</dbReference>
<proteinExistence type="predicted"/>
<evidence type="ECO:0000259" key="1">
    <source>
        <dbReference type="Pfam" id="PF09413"/>
    </source>
</evidence>
<dbReference type="OrthoDB" id="1149279at2"/>
<reference evidence="2 3" key="1">
    <citation type="journal article" date="2015" name="Microbes Environ.">
        <title>Distribution and evolution of nitrogen fixation genes in the phylum bacteroidetes.</title>
        <authorList>
            <person name="Inoue J."/>
            <person name="Oshima K."/>
            <person name="Suda W."/>
            <person name="Sakamoto M."/>
            <person name="Iino T."/>
            <person name="Noda S."/>
            <person name="Hongoh Y."/>
            <person name="Hattori M."/>
            <person name="Ohkuma M."/>
        </authorList>
    </citation>
    <scope>NUCLEOTIDE SEQUENCE [LARGE SCALE GENOMIC DNA]</scope>
    <source>
        <strain evidence="2">JCM 15548</strain>
    </source>
</reference>
<feature type="domain" description="DUF2007" evidence="1">
    <location>
        <begin position="10"/>
        <end position="72"/>
    </location>
</feature>
<dbReference type="AlphaFoldDB" id="A0A0E9LWM1"/>
<protein>
    <recommendedName>
        <fullName evidence="1">DUF2007 domain-containing protein</fullName>
    </recommendedName>
</protein>
<keyword evidence="3" id="KW-1185">Reference proteome</keyword>
<dbReference type="STRING" id="1236989.JCM15548_12199"/>
<dbReference type="Pfam" id="PF09413">
    <property type="entry name" value="DUF2007"/>
    <property type="match status" value="1"/>
</dbReference>
<gene>
    <name evidence="2" type="ORF">JCM15548_12199</name>
</gene>
<accession>A0A0E9LWM1</accession>
<organism evidence="2 3">
    <name type="scientific">Geofilum rubicundum JCM 15548</name>
    <dbReference type="NCBI Taxonomy" id="1236989"/>
    <lineage>
        <taxon>Bacteria</taxon>
        <taxon>Pseudomonadati</taxon>
        <taxon>Bacteroidota</taxon>
        <taxon>Bacteroidia</taxon>
        <taxon>Marinilabiliales</taxon>
        <taxon>Marinilabiliaceae</taxon>
        <taxon>Geofilum</taxon>
    </lineage>
</organism>